<dbReference type="AlphaFoldDB" id="A0A921RE21"/>
<feature type="transmembrane region" description="Helical" evidence="2">
    <location>
        <begin position="622"/>
        <end position="640"/>
    </location>
</feature>
<reference evidence="3" key="2">
    <citation type="submission" date="2020-10" db="EMBL/GenBank/DDBJ databases">
        <authorList>
            <person name="Cooper E.A."/>
            <person name="Brenton Z.W."/>
            <person name="Flinn B.S."/>
            <person name="Jenkins J."/>
            <person name="Shu S."/>
            <person name="Flowers D."/>
            <person name="Luo F."/>
            <person name="Wang Y."/>
            <person name="Xia P."/>
            <person name="Barry K."/>
            <person name="Daum C."/>
            <person name="Lipzen A."/>
            <person name="Yoshinaga Y."/>
            <person name="Schmutz J."/>
            <person name="Saski C."/>
            <person name="Vermerris W."/>
            <person name="Kresovich S."/>
        </authorList>
    </citation>
    <scope>NUCLEOTIDE SEQUENCE</scope>
</reference>
<feature type="region of interest" description="Disordered" evidence="1">
    <location>
        <begin position="195"/>
        <end position="217"/>
    </location>
</feature>
<gene>
    <name evidence="3" type="ORF">BDA96_03G242700</name>
</gene>
<feature type="compositionally biased region" description="Polar residues" evidence="1">
    <location>
        <begin position="280"/>
        <end position="298"/>
    </location>
</feature>
<evidence type="ECO:0000313" key="3">
    <source>
        <dbReference type="EMBL" id="KAG0538516.1"/>
    </source>
</evidence>
<feature type="region of interest" description="Disordered" evidence="1">
    <location>
        <begin position="280"/>
        <end position="519"/>
    </location>
</feature>
<feature type="transmembrane region" description="Helical" evidence="2">
    <location>
        <begin position="646"/>
        <end position="665"/>
    </location>
</feature>
<dbReference type="EMBL" id="CM027682">
    <property type="protein sequence ID" value="KAG0538516.1"/>
    <property type="molecule type" value="Genomic_DNA"/>
</dbReference>
<sequence>MGYHQALRYLPDSEQQALQSHRPRPQSHRPRPLLVVKAKALDAAPVIPCLPDQGASDAAPVVASIPDQNASDAAPVPIVPDQGAPDTARLIIIKARDAWKAVALAAMKATRLPAAGVAVARRLCSFDSPTVVDDAGAGAGNNRYIMRRLTRLVMVRYLCSLLPSPLPAAATLFCILKANHPRRCKLWRITSVPDGTRSDPEQGVAAPPAAAAAPPAAPPSVAKVYHHRDLDLGSHIGEASSTASLQEIVEETAEARASTPNKAVANAGHPRHSLKELFMSSPSVSINNTGSRTPTSRGTKPHQPAWRPCCCDTDAVSPKHKRPLSGQSGGSPPKRRRAAGINALAGMLAPNPHPSRCRRSSRAHHAGSGGPPPMPPPPPAAPAPEGAAPHSSVFESACSDSLVLPDDPTPASAAQKNPLAPSNSPAPPDPNSSALHPVPNPQAQASGVDIANPNNPPATADPNSSALQTVPNPQAQAPGVGNANTLLNSPPTSGQSGSVSQPPAPADPNLQQPQPPLPQGQALVAAAAIQGGQPAPNPAPVAVDNVNPNDRNFNWELGHLDIASQALNTLYQRRDDDAQIWHPERKVHYTWALMSGFVVVACGILASTASIDLSFIRGVGSVCARLSSIGATTLVIYVLSDTVGRLPGFIFGGIATTFMILLWLAGNPEDRAIFFRLLVFILKMIFRLLLFIVKMIFWYPGVLLSTGLGYIKGWIQTGFSKAKNGIKAYFEHPTGQGAEGPRGNARVGP</sequence>
<feature type="compositionally biased region" description="Pro residues" evidence="1">
    <location>
        <begin position="370"/>
        <end position="382"/>
    </location>
</feature>
<feature type="compositionally biased region" description="Low complexity" evidence="1">
    <location>
        <begin position="451"/>
        <end position="466"/>
    </location>
</feature>
<name>A0A921RE21_SORBI</name>
<feature type="compositionally biased region" description="Low complexity" evidence="1">
    <location>
        <begin position="383"/>
        <end position="392"/>
    </location>
</feature>
<comment type="caution">
    <text evidence="3">The sequence shown here is derived from an EMBL/GenBank/DDBJ whole genome shotgun (WGS) entry which is preliminary data.</text>
</comment>
<feature type="transmembrane region" description="Helical" evidence="2">
    <location>
        <begin position="677"/>
        <end position="699"/>
    </location>
</feature>
<keyword evidence="2" id="KW-1133">Transmembrane helix</keyword>
<evidence type="ECO:0000256" key="1">
    <source>
        <dbReference type="SAM" id="MobiDB-lite"/>
    </source>
</evidence>
<keyword evidence="2" id="KW-0472">Membrane</keyword>
<accession>A0A921RE21</accession>
<proteinExistence type="predicted"/>
<protein>
    <submittedName>
        <fullName evidence="3">Uncharacterized protein</fullName>
    </submittedName>
</protein>
<feature type="compositionally biased region" description="Low complexity" evidence="1">
    <location>
        <begin position="205"/>
        <end position="214"/>
    </location>
</feature>
<dbReference type="Proteomes" id="UP000807115">
    <property type="component" value="Chromosome 3"/>
</dbReference>
<evidence type="ECO:0000313" key="4">
    <source>
        <dbReference type="Proteomes" id="UP000807115"/>
    </source>
</evidence>
<feature type="transmembrane region" description="Helical" evidence="2">
    <location>
        <begin position="589"/>
        <end position="610"/>
    </location>
</feature>
<reference evidence="3" key="1">
    <citation type="journal article" date="2019" name="BMC Genomics">
        <title>A new reference genome for Sorghum bicolor reveals high levels of sequence similarity between sweet and grain genotypes: implications for the genetics of sugar metabolism.</title>
        <authorList>
            <person name="Cooper E.A."/>
            <person name="Brenton Z.W."/>
            <person name="Flinn B.S."/>
            <person name="Jenkins J."/>
            <person name="Shu S."/>
            <person name="Flowers D."/>
            <person name="Luo F."/>
            <person name="Wang Y."/>
            <person name="Xia P."/>
            <person name="Barry K."/>
            <person name="Daum C."/>
            <person name="Lipzen A."/>
            <person name="Yoshinaga Y."/>
            <person name="Schmutz J."/>
            <person name="Saski C."/>
            <person name="Vermerris W."/>
            <person name="Kresovich S."/>
        </authorList>
    </citation>
    <scope>NUCLEOTIDE SEQUENCE</scope>
</reference>
<evidence type="ECO:0000256" key="2">
    <source>
        <dbReference type="SAM" id="Phobius"/>
    </source>
</evidence>
<keyword evidence="2" id="KW-0812">Transmembrane</keyword>
<feature type="compositionally biased region" description="Basic residues" evidence="1">
    <location>
        <begin position="355"/>
        <end position="365"/>
    </location>
</feature>
<feature type="compositionally biased region" description="Polar residues" evidence="1">
    <location>
        <begin position="482"/>
        <end position="500"/>
    </location>
</feature>
<organism evidence="3 4">
    <name type="scientific">Sorghum bicolor</name>
    <name type="common">Sorghum</name>
    <name type="synonym">Sorghum vulgare</name>
    <dbReference type="NCBI Taxonomy" id="4558"/>
    <lineage>
        <taxon>Eukaryota</taxon>
        <taxon>Viridiplantae</taxon>
        <taxon>Streptophyta</taxon>
        <taxon>Embryophyta</taxon>
        <taxon>Tracheophyta</taxon>
        <taxon>Spermatophyta</taxon>
        <taxon>Magnoliopsida</taxon>
        <taxon>Liliopsida</taxon>
        <taxon>Poales</taxon>
        <taxon>Poaceae</taxon>
        <taxon>PACMAD clade</taxon>
        <taxon>Panicoideae</taxon>
        <taxon>Andropogonodae</taxon>
        <taxon>Andropogoneae</taxon>
        <taxon>Sorghinae</taxon>
        <taxon>Sorghum</taxon>
    </lineage>
</organism>